<feature type="domain" description="ArnT-like N-terminal" evidence="8">
    <location>
        <begin position="88"/>
        <end position="225"/>
    </location>
</feature>
<evidence type="ECO:0000256" key="2">
    <source>
        <dbReference type="ARBA" id="ARBA00022676"/>
    </source>
</evidence>
<evidence type="ECO:0000313" key="9">
    <source>
        <dbReference type="EMBL" id="EMA50251.1"/>
    </source>
</evidence>
<dbReference type="PATRIC" id="fig|1227457.3.peg.3347"/>
<evidence type="ECO:0000256" key="5">
    <source>
        <dbReference type="ARBA" id="ARBA00022989"/>
    </source>
</evidence>
<keyword evidence="10" id="KW-1185">Reference proteome</keyword>
<feature type="transmembrane region" description="Helical" evidence="7">
    <location>
        <begin position="91"/>
        <end position="113"/>
    </location>
</feature>
<feature type="transmembrane region" description="Helical" evidence="7">
    <location>
        <begin position="234"/>
        <end position="256"/>
    </location>
</feature>
<name>M0MXC4_9EURY</name>
<sequence>MRSWSGRWRWLLPVVSLAFLAHAETLGYWFVASDTLPLIETSRATDPAELVSLFAQPLMAGSDFTTTALFYRPLSTLSYAIDYAVWGLDPFGYHLTNVLLHTIAAALVAVCTARITRRRAVGALAGALFAIHPVTTEVVPVTARRQDTLLTIFVLAALTLFVRWYRATPPDERLPWEWTSHRGLVAALVAYALAIGAKETALVVPVLAAVWVLLDRDSDRPTQIVRTLVGTIGPFVAVTALYLAVRIAVLGGFGGYAVPTSATLADRLLFGVKYLLWLFVPQNAVVELPAIRSVGVPSLVVGVAVVLVVGAITVMALLRRGYFHRGRFRSLRALTPVASVVGFAGIPLVLAGESLGSVALPAVGDPLGSYLVGLLFVGACLAGLATALFADGIVIDDSRRRQLAFFACWILVPIVLLGTRGFVASKPFTFGFGMRNAYLATAPAMAALAMLLVPALQRIVSTVRSALGADRTTALPTGDVARIAVVLLLLVPVISASPLLYAGDSWRSVGVLNERSLSGLADTIDDAPGDEPIYVASFPNAFDADERSAPHAQSVTPLRPYSVEAWLSLTDTADTQVRFVRSATVSDLPKLDFHAEARERATLVWVRRATDRERPQRGVPPVASSTSNHR</sequence>
<dbReference type="Proteomes" id="UP000011680">
    <property type="component" value="Unassembled WGS sequence"/>
</dbReference>
<feature type="transmembrane region" description="Helical" evidence="7">
    <location>
        <begin position="330"/>
        <end position="350"/>
    </location>
</feature>
<evidence type="ECO:0000256" key="6">
    <source>
        <dbReference type="ARBA" id="ARBA00023136"/>
    </source>
</evidence>
<feature type="transmembrane region" description="Helical" evidence="7">
    <location>
        <begin position="298"/>
        <end position="318"/>
    </location>
</feature>
<evidence type="ECO:0000259" key="8">
    <source>
        <dbReference type="Pfam" id="PF02366"/>
    </source>
</evidence>
<evidence type="ECO:0000313" key="10">
    <source>
        <dbReference type="Proteomes" id="UP000011680"/>
    </source>
</evidence>
<dbReference type="InterPro" id="IPR003342">
    <property type="entry name" value="ArnT-like_N"/>
</dbReference>
<dbReference type="PANTHER" id="PTHR44216:SF3">
    <property type="entry name" value="PROTEIN O-MANNOSYL-TRANSFERASE TMTC2"/>
    <property type="match status" value="1"/>
</dbReference>
<reference evidence="9 10" key="1">
    <citation type="journal article" date="2014" name="PLoS Genet.">
        <title>Phylogenetically driven sequencing of extremely halophilic archaea reveals strategies for static and dynamic osmo-response.</title>
        <authorList>
            <person name="Becker E.A."/>
            <person name="Seitzer P.M."/>
            <person name="Tritt A."/>
            <person name="Larsen D."/>
            <person name="Krusor M."/>
            <person name="Yao A.I."/>
            <person name="Wu D."/>
            <person name="Madern D."/>
            <person name="Eisen J.A."/>
            <person name="Darling A.E."/>
            <person name="Facciotti M.T."/>
        </authorList>
    </citation>
    <scope>NUCLEOTIDE SEQUENCE [LARGE SCALE GENOMIC DNA]</scope>
    <source>
        <strain evidence="9 10">JCM 13552</strain>
    </source>
</reference>
<evidence type="ECO:0000256" key="3">
    <source>
        <dbReference type="ARBA" id="ARBA00022679"/>
    </source>
</evidence>
<proteinExistence type="predicted"/>
<evidence type="ECO:0000256" key="1">
    <source>
        <dbReference type="ARBA" id="ARBA00004127"/>
    </source>
</evidence>
<organism evidence="9 10">
    <name type="scientific">Halococcus thailandensis JCM 13552</name>
    <dbReference type="NCBI Taxonomy" id="1227457"/>
    <lineage>
        <taxon>Archaea</taxon>
        <taxon>Methanobacteriati</taxon>
        <taxon>Methanobacteriota</taxon>
        <taxon>Stenosarchaea group</taxon>
        <taxon>Halobacteria</taxon>
        <taxon>Halobacteriales</taxon>
        <taxon>Halococcaceae</taxon>
        <taxon>Halococcus</taxon>
    </lineage>
</organism>
<keyword evidence="4 7" id="KW-0812">Transmembrane</keyword>
<keyword evidence="5 7" id="KW-1133">Transmembrane helix</keyword>
<keyword evidence="6 7" id="KW-0472">Membrane</keyword>
<dbReference type="OrthoDB" id="214227at2157"/>
<comment type="caution">
    <text evidence="9">The sequence shown here is derived from an EMBL/GenBank/DDBJ whole genome shotgun (WGS) entry which is preliminary data.</text>
</comment>
<feature type="transmembrane region" description="Helical" evidence="7">
    <location>
        <begin position="185"/>
        <end position="214"/>
    </location>
</feature>
<feature type="transmembrane region" description="Helical" evidence="7">
    <location>
        <begin position="403"/>
        <end position="425"/>
    </location>
</feature>
<dbReference type="AlphaFoldDB" id="M0MXC4"/>
<feature type="transmembrane region" description="Helical" evidence="7">
    <location>
        <begin position="370"/>
        <end position="391"/>
    </location>
</feature>
<protein>
    <recommendedName>
        <fullName evidence="8">ArnT-like N-terminal domain-containing protein</fullName>
    </recommendedName>
</protein>
<dbReference type="GO" id="GO:0016020">
    <property type="term" value="C:membrane"/>
    <property type="evidence" value="ECO:0007669"/>
    <property type="project" value="InterPro"/>
</dbReference>
<dbReference type="GO" id="GO:0000030">
    <property type="term" value="F:mannosyltransferase activity"/>
    <property type="evidence" value="ECO:0007669"/>
    <property type="project" value="InterPro"/>
</dbReference>
<dbReference type="GO" id="GO:0035269">
    <property type="term" value="P:protein O-linked glycosylation via mannose"/>
    <property type="evidence" value="ECO:0007669"/>
    <property type="project" value="TreeGrafter"/>
</dbReference>
<dbReference type="STRING" id="1227457.C451_17170"/>
<evidence type="ECO:0000256" key="7">
    <source>
        <dbReference type="SAM" id="Phobius"/>
    </source>
</evidence>
<feature type="transmembrane region" description="Helical" evidence="7">
    <location>
        <begin position="437"/>
        <end position="460"/>
    </location>
</feature>
<feature type="transmembrane region" description="Helical" evidence="7">
    <location>
        <begin position="480"/>
        <end position="501"/>
    </location>
</feature>
<dbReference type="EMBL" id="AOMF01000171">
    <property type="protein sequence ID" value="EMA50251.1"/>
    <property type="molecule type" value="Genomic_DNA"/>
</dbReference>
<feature type="transmembrane region" description="Helical" evidence="7">
    <location>
        <begin position="148"/>
        <end position="165"/>
    </location>
</feature>
<gene>
    <name evidence="9" type="ORF">C451_17170</name>
</gene>
<dbReference type="GO" id="GO:0012505">
    <property type="term" value="C:endomembrane system"/>
    <property type="evidence" value="ECO:0007669"/>
    <property type="project" value="UniProtKB-SubCell"/>
</dbReference>
<dbReference type="Pfam" id="PF02366">
    <property type="entry name" value="PMT"/>
    <property type="match status" value="1"/>
</dbReference>
<dbReference type="InterPro" id="IPR052384">
    <property type="entry name" value="TMTC_O-mannosyltransferase"/>
</dbReference>
<dbReference type="PANTHER" id="PTHR44216">
    <property type="entry name" value="PROTEIN O-MANNOSYL-TRANSFERASE TMTC2"/>
    <property type="match status" value="1"/>
</dbReference>
<dbReference type="RefSeq" id="WP_007742415.1">
    <property type="nucleotide sequence ID" value="NZ_AOMF01000171.1"/>
</dbReference>
<comment type="subcellular location">
    <subcellularLocation>
        <location evidence="1">Endomembrane system</location>
        <topology evidence="1">Multi-pass membrane protein</topology>
    </subcellularLocation>
</comment>
<keyword evidence="3" id="KW-0808">Transferase</keyword>
<keyword evidence="2" id="KW-0328">Glycosyltransferase</keyword>
<evidence type="ECO:0000256" key="4">
    <source>
        <dbReference type="ARBA" id="ARBA00022692"/>
    </source>
</evidence>
<accession>M0MXC4</accession>